<evidence type="ECO:0000256" key="5">
    <source>
        <dbReference type="ARBA" id="ARBA00023157"/>
    </source>
</evidence>
<dbReference type="Pfam" id="PF01510">
    <property type="entry name" value="Amidase_2"/>
    <property type="match status" value="1"/>
</dbReference>
<feature type="disulfide bond" evidence="7">
    <location>
        <begin position="23"/>
        <end position="146"/>
    </location>
</feature>
<dbReference type="PANTHER" id="PTHR11022:SF74">
    <property type="entry name" value="PEPTIDOGLYCAN-RECOGNITION PROTEIN SA"/>
    <property type="match status" value="1"/>
</dbReference>
<dbReference type="PANTHER" id="PTHR11022">
    <property type="entry name" value="PEPTIDOGLYCAN RECOGNITION PROTEIN"/>
    <property type="match status" value="1"/>
</dbReference>
<accession>A0AAJ7NGA4</accession>
<dbReference type="Proteomes" id="UP000694925">
    <property type="component" value="Unplaced"/>
</dbReference>
<dbReference type="InterPro" id="IPR006619">
    <property type="entry name" value="PGRP_domain_met/bac"/>
</dbReference>
<sequence>MQKLIYSLFLLFYTCIAAEDDDCPNIITRDKWTSVPSRNVNYLIAPIPYVIIHHTATQGCNTKSACIDEVESIRSFHMDAYSWNDIGYSFLIGGDGNVYEGCGWNREGAHTYRYNKKSIGIAFLGNYQTVNASDAMVNVAHKLILCGKAQGILKEDVRVLGGRQLISSLSPGAKLYDQIRNWQEWSSSP</sequence>
<evidence type="ECO:0000256" key="7">
    <source>
        <dbReference type="PIRSR" id="PIRSR037945-1"/>
    </source>
</evidence>
<feature type="signal peptide" evidence="8">
    <location>
        <begin position="1"/>
        <end position="18"/>
    </location>
</feature>
<protein>
    <recommendedName>
        <fullName evidence="6">Peptidoglycan-recognition protein</fullName>
    </recommendedName>
</protein>
<evidence type="ECO:0000256" key="2">
    <source>
        <dbReference type="ARBA" id="ARBA00022588"/>
    </source>
</evidence>
<name>A0AAJ7NGA4_9HYME</name>
<dbReference type="InterPro" id="IPR036505">
    <property type="entry name" value="Amidase/PGRP_sf"/>
</dbReference>
<dbReference type="GO" id="GO:0008270">
    <property type="term" value="F:zinc ion binding"/>
    <property type="evidence" value="ECO:0007669"/>
    <property type="project" value="InterPro"/>
</dbReference>
<keyword evidence="2 6" id="KW-0399">Innate immunity</keyword>
<dbReference type="InterPro" id="IPR017331">
    <property type="entry name" value="Peptidoglycan_recognition"/>
</dbReference>
<dbReference type="KEGG" id="ccal:108633155"/>
<dbReference type="InterPro" id="IPR002502">
    <property type="entry name" value="Amidase_domain"/>
</dbReference>
<feature type="disulfide bond" evidence="7">
    <location>
        <begin position="60"/>
        <end position="66"/>
    </location>
</feature>
<evidence type="ECO:0000256" key="4">
    <source>
        <dbReference type="ARBA" id="ARBA00022859"/>
    </source>
</evidence>
<dbReference type="RefSeq" id="XP_017893679.1">
    <property type="nucleotide sequence ID" value="XM_018038190.2"/>
</dbReference>
<dbReference type="GO" id="GO:0045087">
    <property type="term" value="P:innate immune response"/>
    <property type="evidence" value="ECO:0007669"/>
    <property type="project" value="UniProtKB-KW"/>
</dbReference>
<dbReference type="PIRSF" id="PIRSF037945">
    <property type="entry name" value="PGRPs"/>
    <property type="match status" value="1"/>
</dbReference>
<evidence type="ECO:0000259" key="10">
    <source>
        <dbReference type="SMART" id="SM00701"/>
    </source>
</evidence>
<evidence type="ECO:0000256" key="1">
    <source>
        <dbReference type="ARBA" id="ARBA00007553"/>
    </source>
</evidence>
<dbReference type="Gene3D" id="3.40.80.10">
    <property type="entry name" value="Peptidoglycan recognition protein-like"/>
    <property type="match status" value="1"/>
</dbReference>
<dbReference type="GO" id="GO:0008745">
    <property type="term" value="F:N-acetylmuramoyl-L-alanine amidase activity"/>
    <property type="evidence" value="ECO:0007669"/>
    <property type="project" value="InterPro"/>
</dbReference>
<reference evidence="12" key="1">
    <citation type="submission" date="2025-08" db="UniProtKB">
        <authorList>
            <consortium name="RefSeq"/>
        </authorList>
    </citation>
    <scope>IDENTIFICATION</scope>
    <source>
        <tissue evidence="12">Whole body</tissue>
    </source>
</reference>
<proteinExistence type="inferred from homology"/>
<feature type="domain" description="N-acetylmuramoyl-L-alanine amidase" evidence="9">
    <location>
        <begin position="35"/>
        <end position="172"/>
    </location>
</feature>
<evidence type="ECO:0000256" key="3">
    <source>
        <dbReference type="ARBA" id="ARBA00022729"/>
    </source>
</evidence>
<keyword evidence="4 6" id="KW-0391">Immunity</keyword>
<dbReference type="GeneID" id="108633155"/>
<gene>
    <name evidence="12" type="primary">LOC108633155</name>
</gene>
<evidence type="ECO:0000259" key="9">
    <source>
        <dbReference type="SMART" id="SM00644"/>
    </source>
</evidence>
<keyword evidence="5 7" id="KW-1015">Disulfide bond</keyword>
<feature type="chain" id="PRO_5042508427" description="Peptidoglycan-recognition protein" evidence="8">
    <location>
        <begin position="19"/>
        <end position="189"/>
    </location>
</feature>
<dbReference type="GO" id="GO:0009253">
    <property type="term" value="P:peptidoglycan catabolic process"/>
    <property type="evidence" value="ECO:0007669"/>
    <property type="project" value="InterPro"/>
</dbReference>
<keyword evidence="3 8" id="KW-0732">Signal</keyword>
<keyword evidence="11" id="KW-1185">Reference proteome</keyword>
<dbReference type="CDD" id="cd06583">
    <property type="entry name" value="PGRP"/>
    <property type="match status" value="1"/>
</dbReference>
<dbReference type="SMART" id="SM00644">
    <property type="entry name" value="Ami_2"/>
    <property type="match status" value="1"/>
</dbReference>
<dbReference type="InterPro" id="IPR015510">
    <property type="entry name" value="PGRP"/>
</dbReference>
<evidence type="ECO:0000256" key="8">
    <source>
        <dbReference type="SAM" id="SignalP"/>
    </source>
</evidence>
<dbReference type="SMART" id="SM00701">
    <property type="entry name" value="PGRP"/>
    <property type="match status" value="1"/>
</dbReference>
<dbReference type="GO" id="GO:0042834">
    <property type="term" value="F:peptidoglycan binding"/>
    <property type="evidence" value="ECO:0007669"/>
    <property type="project" value="InterPro"/>
</dbReference>
<evidence type="ECO:0000256" key="6">
    <source>
        <dbReference type="PIRNR" id="PIRNR037945"/>
    </source>
</evidence>
<dbReference type="SUPFAM" id="SSF55846">
    <property type="entry name" value="N-acetylmuramoyl-L-alanine amidase-like"/>
    <property type="match status" value="1"/>
</dbReference>
<comment type="similarity">
    <text evidence="1 6">Belongs to the N-acetylmuramoyl-L-alanine amidase 2 family.</text>
</comment>
<feature type="domain" description="Peptidoglycan recognition protein family" evidence="10">
    <location>
        <begin position="24"/>
        <end position="166"/>
    </location>
</feature>
<evidence type="ECO:0000313" key="11">
    <source>
        <dbReference type="Proteomes" id="UP000694925"/>
    </source>
</evidence>
<organism evidence="11 12">
    <name type="scientific">Ceratina calcarata</name>
    <dbReference type="NCBI Taxonomy" id="156304"/>
    <lineage>
        <taxon>Eukaryota</taxon>
        <taxon>Metazoa</taxon>
        <taxon>Ecdysozoa</taxon>
        <taxon>Arthropoda</taxon>
        <taxon>Hexapoda</taxon>
        <taxon>Insecta</taxon>
        <taxon>Pterygota</taxon>
        <taxon>Neoptera</taxon>
        <taxon>Endopterygota</taxon>
        <taxon>Hymenoptera</taxon>
        <taxon>Apocrita</taxon>
        <taxon>Aculeata</taxon>
        <taxon>Apoidea</taxon>
        <taxon>Anthophila</taxon>
        <taxon>Apidae</taxon>
        <taxon>Ceratina</taxon>
        <taxon>Zadontomerus</taxon>
    </lineage>
</organism>
<dbReference type="FunFam" id="3.40.80.10:FF:000001">
    <property type="entry name" value="Peptidoglycan recognition protein 1"/>
    <property type="match status" value="1"/>
</dbReference>
<dbReference type="AlphaFoldDB" id="A0AAJ7NGA4"/>
<evidence type="ECO:0000313" key="12">
    <source>
        <dbReference type="RefSeq" id="XP_017893679.1"/>
    </source>
</evidence>